<evidence type="ECO:0000259" key="2">
    <source>
        <dbReference type="PROSITE" id="PS51464"/>
    </source>
</evidence>
<dbReference type="InterPro" id="IPR035472">
    <property type="entry name" value="RpiR-like_SIS"/>
</dbReference>
<dbReference type="Gene3D" id="3.40.50.10490">
    <property type="entry name" value="Glucose-6-phosphate isomerase like protein, domain 1"/>
    <property type="match status" value="1"/>
</dbReference>
<dbReference type="PANTHER" id="PTHR30390">
    <property type="entry name" value="SEDOHEPTULOSE 7-PHOSPHATE ISOMERASE / DNAA INITIATOR-ASSOCIATING FACTOR FOR REPLICATION INITIATION"/>
    <property type="match status" value="1"/>
</dbReference>
<dbReference type="PROSITE" id="PS51464">
    <property type="entry name" value="SIS"/>
    <property type="match status" value="1"/>
</dbReference>
<evidence type="ECO:0000313" key="4">
    <source>
        <dbReference type="Proteomes" id="UP000244240"/>
    </source>
</evidence>
<accession>A0A2T6BR17</accession>
<comment type="caution">
    <text evidence="3">The sequence shown here is derived from an EMBL/GenBank/DDBJ whole genome shotgun (WGS) entry which is preliminary data.</text>
</comment>
<organism evidence="3 4">
    <name type="scientific">Melghirimyces profundicolus</name>
    <dbReference type="NCBI Taxonomy" id="1242148"/>
    <lineage>
        <taxon>Bacteria</taxon>
        <taxon>Bacillati</taxon>
        <taxon>Bacillota</taxon>
        <taxon>Bacilli</taxon>
        <taxon>Bacillales</taxon>
        <taxon>Thermoactinomycetaceae</taxon>
        <taxon>Melghirimyces</taxon>
    </lineage>
</organism>
<dbReference type="InterPro" id="IPR001347">
    <property type="entry name" value="SIS_dom"/>
</dbReference>
<comment type="similarity">
    <text evidence="1">Belongs to the UPF0309 family.</text>
</comment>
<dbReference type="InterPro" id="IPR022951">
    <property type="entry name" value="UPF0309"/>
</dbReference>
<feature type="domain" description="SIS" evidence="2">
    <location>
        <begin position="55"/>
        <end position="240"/>
    </location>
</feature>
<dbReference type="SUPFAM" id="SSF53697">
    <property type="entry name" value="SIS domain"/>
    <property type="match status" value="1"/>
</dbReference>
<sequence length="267" mass="29932">MTKYKENPVTHSRATKLSYRQVWYMIERFFAKIESLLRETLESDKDLIRKAAERVAGSIRKGGLIHLFGCGHSHLLTEEVFYRAGGLVPVHPILHEPLMLHEGALRSSELERQNHYAERFMKHEDIRKEDVVIVISTSGRNPVPIDVAQIAKDQGAYVIGITSSAYAQETSRHQSGKLLYQCVDLAIDNHVPKGDALLEHPEVNVPFGSASTITGAAILQGMFAEAIQMLSEQGITPPVLLSGNIEGADEHNRRLVSQYKERIPNFR</sequence>
<proteinExistence type="inferred from homology"/>
<dbReference type="Proteomes" id="UP000244240">
    <property type="component" value="Unassembled WGS sequence"/>
</dbReference>
<dbReference type="AlphaFoldDB" id="A0A2T6BR17"/>
<dbReference type="InterPro" id="IPR046348">
    <property type="entry name" value="SIS_dom_sf"/>
</dbReference>
<evidence type="ECO:0000313" key="3">
    <source>
        <dbReference type="EMBL" id="PTX58499.1"/>
    </source>
</evidence>
<keyword evidence="4" id="KW-1185">Reference proteome</keyword>
<dbReference type="Pfam" id="PF13580">
    <property type="entry name" value="SIS_2"/>
    <property type="match status" value="1"/>
</dbReference>
<protein>
    <recommendedName>
        <fullName evidence="1">UPF0309 protein C8P63_11686</fullName>
    </recommendedName>
</protein>
<dbReference type="HAMAP" id="MF_01240">
    <property type="entry name" value="UPF0309"/>
    <property type="match status" value="1"/>
</dbReference>
<dbReference type="PANTHER" id="PTHR30390:SF7">
    <property type="entry name" value="PHOSPHOHEPTOSE ISOMERASE"/>
    <property type="match status" value="1"/>
</dbReference>
<gene>
    <name evidence="3" type="ORF">C8P63_11686</name>
</gene>
<reference evidence="3 4" key="1">
    <citation type="submission" date="2018-04" db="EMBL/GenBank/DDBJ databases">
        <title>Genomic Encyclopedia of Archaeal and Bacterial Type Strains, Phase II (KMG-II): from individual species to whole genera.</title>
        <authorList>
            <person name="Goeker M."/>
        </authorList>
    </citation>
    <scope>NUCLEOTIDE SEQUENCE [LARGE SCALE GENOMIC DNA]</scope>
    <source>
        <strain evidence="3 4">DSM 45787</strain>
    </source>
</reference>
<dbReference type="GO" id="GO:0097367">
    <property type="term" value="F:carbohydrate derivative binding"/>
    <property type="evidence" value="ECO:0007669"/>
    <property type="project" value="InterPro"/>
</dbReference>
<dbReference type="GO" id="GO:1901135">
    <property type="term" value="P:carbohydrate derivative metabolic process"/>
    <property type="evidence" value="ECO:0007669"/>
    <property type="project" value="InterPro"/>
</dbReference>
<evidence type="ECO:0000256" key="1">
    <source>
        <dbReference type="HAMAP-Rule" id="MF_01240"/>
    </source>
</evidence>
<dbReference type="CDD" id="cd05013">
    <property type="entry name" value="SIS_RpiR"/>
    <property type="match status" value="1"/>
</dbReference>
<name>A0A2T6BR17_9BACL</name>
<dbReference type="EMBL" id="QBKR01000016">
    <property type="protein sequence ID" value="PTX58499.1"/>
    <property type="molecule type" value="Genomic_DNA"/>
</dbReference>
<dbReference type="InterPro" id="IPR050099">
    <property type="entry name" value="SIS_GmhA/DiaA_subfam"/>
</dbReference>
<dbReference type="NCBIfam" id="NF002805">
    <property type="entry name" value="PRK02947.1"/>
    <property type="match status" value="1"/>
</dbReference>